<dbReference type="InterPro" id="IPR044399">
    <property type="entry name" value="Mb-like_M"/>
</dbReference>
<sequence length="233" mass="27132">MGNACLISDSTRGQQINSPPSNGFVAILRRPINTTMLIKRQLKNKRTLTKVLSKSRTETAIVLPERRKDTNFLSPKDRELIYLCWHNNIVTSRSDLFHKAMHFCINASPKMNEIIACGHYCYRDLTKWPKLNRICQAIFKFFDKLINEYKMDEDKMYDACVHLGEMHANYAQYGLKQHFMDLFQQQLLAIIARLEMDNKVETCIAFTHLITFVVDVMIQAYSKKTSQIRATTK</sequence>
<dbReference type="InterPro" id="IPR009050">
    <property type="entry name" value="Globin-like_sf"/>
</dbReference>
<evidence type="ECO:0008006" key="3">
    <source>
        <dbReference type="Google" id="ProtNLM"/>
    </source>
</evidence>
<dbReference type="EMBL" id="JBICBT010000808">
    <property type="protein sequence ID" value="KAL3099718.1"/>
    <property type="molecule type" value="Genomic_DNA"/>
</dbReference>
<name>A0ABD2KA45_9BILA</name>
<proteinExistence type="predicted"/>
<evidence type="ECO:0000313" key="1">
    <source>
        <dbReference type="EMBL" id="KAL3099718.1"/>
    </source>
</evidence>
<dbReference type="Gene3D" id="1.10.490.10">
    <property type="entry name" value="Globins"/>
    <property type="match status" value="1"/>
</dbReference>
<dbReference type="Proteomes" id="UP001620626">
    <property type="component" value="Unassembled WGS sequence"/>
</dbReference>
<comment type="caution">
    <text evidence="1">The sequence shown here is derived from an EMBL/GenBank/DDBJ whole genome shotgun (WGS) entry which is preliminary data.</text>
</comment>
<protein>
    <recommendedName>
        <fullName evidence="3">Globin family profile domain-containing protein</fullName>
    </recommendedName>
</protein>
<organism evidence="1 2">
    <name type="scientific">Heterodera trifolii</name>
    <dbReference type="NCBI Taxonomy" id="157864"/>
    <lineage>
        <taxon>Eukaryota</taxon>
        <taxon>Metazoa</taxon>
        <taxon>Ecdysozoa</taxon>
        <taxon>Nematoda</taxon>
        <taxon>Chromadorea</taxon>
        <taxon>Rhabditida</taxon>
        <taxon>Tylenchina</taxon>
        <taxon>Tylenchomorpha</taxon>
        <taxon>Tylenchoidea</taxon>
        <taxon>Heteroderidae</taxon>
        <taxon>Heteroderinae</taxon>
        <taxon>Heterodera</taxon>
    </lineage>
</organism>
<accession>A0ABD2KA45</accession>
<gene>
    <name evidence="1" type="ORF">niasHT_028332</name>
</gene>
<dbReference type="CDD" id="cd01040">
    <property type="entry name" value="Mb-like"/>
    <property type="match status" value="1"/>
</dbReference>
<keyword evidence="2" id="KW-1185">Reference proteome</keyword>
<dbReference type="SUPFAM" id="SSF46458">
    <property type="entry name" value="Globin-like"/>
    <property type="match status" value="1"/>
</dbReference>
<reference evidence="1 2" key="1">
    <citation type="submission" date="2024-10" db="EMBL/GenBank/DDBJ databases">
        <authorList>
            <person name="Kim D."/>
        </authorList>
    </citation>
    <scope>NUCLEOTIDE SEQUENCE [LARGE SCALE GENOMIC DNA]</scope>
    <source>
        <strain evidence="1">BH-2024</strain>
    </source>
</reference>
<evidence type="ECO:0000313" key="2">
    <source>
        <dbReference type="Proteomes" id="UP001620626"/>
    </source>
</evidence>
<dbReference type="InterPro" id="IPR012292">
    <property type="entry name" value="Globin/Proto"/>
</dbReference>
<dbReference type="AlphaFoldDB" id="A0ABD2KA45"/>